<evidence type="ECO:0000313" key="2">
    <source>
        <dbReference type="EMBL" id="MDQ0257294.1"/>
    </source>
</evidence>
<evidence type="ECO:0000256" key="1">
    <source>
        <dbReference type="SAM" id="Phobius"/>
    </source>
</evidence>
<accession>A0ABU0A1E0</accession>
<dbReference type="EMBL" id="JAUSUG010000025">
    <property type="protein sequence ID" value="MDQ0257294.1"/>
    <property type="molecule type" value="Genomic_DNA"/>
</dbReference>
<keyword evidence="1" id="KW-0812">Transmembrane</keyword>
<name>A0ABU0A1E0_9BACI</name>
<keyword evidence="3" id="KW-1185">Reference proteome</keyword>
<dbReference type="Proteomes" id="UP001230005">
    <property type="component" value="Unassembled WGS sequence"/>
</dbReference>
<protein>
    <submittedName>
        <fullName evidence="2">Uncharacterized protein</fullName>
    </submittedName>
</protein>
<organism evidence="2 3">
    <name type="scientific">Evansella vedderi</name>
    <dbReference type="NCBI Taxonomy" id="38282"/>
    <lineage>
        <taxon>Bacteria</taxon>
        <taxon>Bacillati</taxon>
        <taxon>Bacillota</taxon>
        <taxon>Bacilli</taxon>
        <taxon>Bacillales</taxon>
        <taxon>Bacillaceae</taxon>
        <taxon>Evansella</taxon>
    </lineage>
</organism>
<evidence type="ECO:0000313" key="3">
    <source>
        <dbReference type="Proteomes" id="UP001230005"/>
    </source>
</evidence>
<comment type="caution">
    <text evidence="2">The sequence shown here is derived from an EMBL/GenBank/DDBJ whole genome shotgun (WGS) entry which is preliminary data.</text>
</comment>
<keyword evidence="1" id="KW-0472">Membrane</keyword>
<gene>
    <name evidence="2" type="ORF">J2S74_004752</name>
</gene>
<keyword evidence="1" id="KW-1133">Transmembrane helix</keyword>
<feature type="transmembrane region" description="Helical" evidence="1">
    <location>
        <begin position="12"/>
        <end position="31"/>
    </location>
</feature>
<proteinExistence type="predicted"/>
<reference evidence="2 3" key="1">
    <citation type="submission" date="2023-07" db="EMBL/GenBank/DDBJ databases">
        <title>Genomic Encyclopedia of Type Strains, Phase IV (KMG-IV): sequencing the most valuable type-strain genomes for metagenomic binning, comparative biology and taxonomic classification.</title>
        <authorList>
            <person name="Goeker M."/>
        </authorList>
    </citation>
    <scope>NUCLEOTIDE SEQUENCE [LARGE SCALE GENOMIC DNA]</scope>
    <source>
        <strain evidence="2 3">DSM 9768</strain>
    </source>
</reference>
<sequence length="32" mass="3663">MKNVSNYSSAVWVYIVIIIILISVTGSLRYLF</sequence>